<keyword evidence="1" id="KW-0472">Membrane</keyword>
<evidence type="ECO:0000313" key="2">
    <source>
        <dbReference type="Proteomes" id="UP000694845"/>
    </source>
</evidence>
<feature type="transmembrane region" description="Helical" evidence="1">
    <location>
        <begin position="168"/>
        <end position="188"/>
    </location>
</feature>
<dbReference type="InterPro" id="IPR016817">
    <property type="entry name" value="MannP-dilichol_defect-1"/>
</dbReference>
<dbReference type="RefSeq" id="XP_022107971.1">
    <property type="nucleotide sequence ID" value="XM_022252279.1"/>
</dbReference>
<evidence type="ECO:0000313" key="3">
    <source>
        <dbReference type="RefSeq" id="XP_022107971.1"/>
    </source>
</evidence>
<keyword evidence="1" id="KW-0812">Transmembrane</keyword>
<dbReference type="AlphaFoldDB" id="A0A8B7ZWR1"/>
<dbReference type="PANTHER" id="PTHR12226">
    <property type="entry name" value="MANNOSE-P-DOLICHOL UTILIZATION DEFECT 1 LEC35 -RELATED"/>
    <property type="match status" value="1"/>
</dbReference>
<name>A0A8B7ZWR1_ACAPL</name>
<organism evidence="2 3">
    <name type="scientific">Acanthaster planci</name>
    <name type="common">Crown-of-thorns starfish</name>
    <dbReference type="NCBI Taxonomy" id="133434"/>
    <lineage>
        <taxon>Eukaryota</taxon>
        <taxon>Metazoa</taxon>
        <taxon>Echinodermata</taxon>
        <taxon>Eleutherozoa</taxon>
        <taxon>Asterozoa</taxon>
        <taxon>Asteroidea</taxon>
        <taxon>Valvatacea</taxon>
        <taxon>Valvatida</taxon>
        <taxon>Acanthasteridae</taxon>
        <taxon>Acanthaster</taxon>
    </lineage>
</organism>
<dbReference type="PANTHER" id="PTHR12226:SF3">
    <property type="entry name" value="SOLUTE CARRIER FAMILY 66 MEMBER 3"/>
    <property type="match status" value="1"/>
</dbReference>
<dbReference type="GeneID" id="110988593"/>
<evidence type="ECO:0000256" key="1">
    <source>
        <dbReference type="SAM" id="Phobius"/>
    </source>
</evidence>
<dbReference type="Proteomes" id="UP000694845">
    <property type="component" value="Unplaced"/>
</dbReference>
<feature type="transmembrane region" description="Helical" evidence="1">
    <location>
        <begin position="90"/>
        <end position="109"/>
    </location>
</feature>
<dbReference type="Gene3D" id="1.20.1280.290">
    <property type="match status" value="1"/>
</dbReference>
<gene>
    <name evidence="3" type="primary">LOC110988593</name>
</gene>
<dbReference type="OrthoDB" id="271506at2759"/>
<keyword evidence="2" id="KW-1185">Reference proteome</keyword>
<keyword evidence="1" id="KW-1133">Transmembrane helix</keyword>
<reference evidence="3" key="1">
    <citation type="submission" date="2025-08" db="UniProtKB">
        <authorList>
            <consortium name="RefSeq"/>
        </authorList>
    </citation>
    <scope>IDENTIFICATION</scope>
</reference>
<proteinExistence type="predicted"/>
<protein>
    <submittedName>
        <fullName evidence="3">Uncharacterized protein LOC110988593 isoform X2</fullName>
    </submittedName>
</protein>
<feature type="transmembrane region" description="Helical" evidence="1">
    <location>
        <begin position="144"/>
        <end position="162"/>
    </location>
</feature>
<accession>A0A8B7ZWR1</accession>
<sequence>MMAINKLIELGVSPLVVKWIADFLTEQVYFGRQDPPEATYNISDVHLPNVTSVKLLGVILQSNLKWDGHIADILTKANLKWSISFLHMNLRYFIAVWIVASSVTPPWFISLLLTLSTPISASGMIIQILAIYRIKDSGSVSFSSWFISWATGFLRLVTSIIAGDMLVVFSYVFTNSLRAVGCIVILYYQPSAKKLT</sequence>